<keyword evidence="3" id="KW-1185">Reference proteome</keyword>
<proteinExistence type="predicted"/>
<feature type="domain" description="Endoribonuclease L-PSP/chorismate mutase-like" evidence="1">
    <location>
        <begin position="12"/>
        <end position="146"/>
    </location>
</feature>
<dbReference type="InterPro" id="IPR013813">
    <property type="entry name" value="Endoribo_LPSP/chorism_mut-like"/>
</dbReference>
<dbReference type="SUPFAM" id="SSF55298">
    <property type="entry name" value="YjgF-like"/>
    <property type="match status" value="1"/>
</dbReference>
<evidence type="ECO:0000313" key="2">
    <source>
        <dbReference type="EMBL" id="KAB7705661.1"/>
    </source>
</evidence>
<organism evidence="2 3">
    <name type="scientific">Bacillus aerolatus</name>
    <dbReference type="NCBI Taxonomy" id="2653354"/>
    <lineage>
        <taxon>Bacteria</taxon>
        <taxon>Bacillati</taxon>
        <taxon>Bacillota</taxon>
        <taxon>Bacilli</taxon>
        <taxon>Bacillales</taxon>
        <taxon>Bacillaceae</taxon>
        <taxon>Bacillus</taxon>
    </lineage>
</organism>
<dbReference type="AlphaFoldDB" id="A0A6I1FDQ9"/>
<evidence type="ECO:0000313" key="3">
    <source>
        <dbReference type="Proteomes" id="UP000429595"/>
    </source>
</evidence>
<evidence type="ECO:0000259" key="1">
    <source>
        <dbReference type="Pfam" id="PF14588"/>
    </source>
</evidence>
<comment type="caution">
    <text evidence="2">The sequence shown here is derived from an EMBL/GenBank/DDBJ whole genome shotgun (WGS) entry which is preliminary data.</text>
</comment>
<dbReference type="PANTHER" id="PTHR43760:SF1">
    <property type="entry name" value="ENDORIBONUCLEASE L-PSP_CHORISMATE MUTASE-LIKE DOMAIN-CONTAINING PROTEIN"/>
    <property type="match status" value="1"/>
</dbReference>
<dbReference type="PANTHER" id="PTHR43760">
    <property type="entry name" value="ENDORIBONUCLEASE-RELATED"/>
    <property type="match status" value="1"/>
</dbReference>
<dbReference type="CDD" id="cd02199">
    <property type="entry name" value="YjgF_YER057c_UK114_like_1"/>
    <property type="match status" value="1"/>
</dbReference>
<protein>
    <submittedName>
        <fullName evidence="2">RidA family protein</fullName>
    </submittedName>
</protein>
<reference evidence="2 3" key="1">
    <citation type="submission" date="2019-10" db="EMBL/GenBank/DDBJ databases">
        <title>Bacillus aerolatum sp. nov., isolated from bioaerosol of sport playgrounds.</title>
        <authorList>
            <person name="Chen P."/>
            <person name="Zhang G."/>
        </authorList>
    </citation>
    <scope>NUCLEOTIDE SEQUENCE [LARGE SCALE GENOMIC DNA]</scope>
    <source>
        <strain evidence="2 3">CX253</strain>
    </source>
</reference>
<dbReference type="Proteomes" id="UP000429595">
    <property type="component" value="Unassembled WGS sequence"/>
</dbReference>
<dbReference type="Pfam" id="PF14588">
    <property type="entry name" value="YjgF_endoribonc"/>
    <property type="match status" value="1"/>
</dbReference>
<dbReference type="Gene3D" id="3.30.1330.40">
    <property type="entry name" value="RutC-like"/>
    <property type="match status" value="1"/>
</dbReference>
<dbReference type="EMBL" id="WEIO01000008">
    <property type="protein sequence ID" value="KAB7705661.1"/>
    <property type="molecule type" value="Genomic_DNA"/>
</dbReference>
<accession>A0A6I1FDQ9</accession>
<dbReference type="InterPro" id="IPR035959">
    <property type="entry name" value="RutC-like_sf"/>
</dbReference>
<gene>
    <name evidence="2" type="ORF">F9802_13815</name>
</gene>
<name>A0A6I1FDQ9_9BACI</name>
<sequence length="160" mass="17209">MNERGIITNIEERLQELNIQLPNLPANNQPFNAGVILGNTVILSGQTPKVDGSQKYTGIVGTSEVSMEEAQDAAEICTLNLLAALKDIIGDLNKVTRIIKMNGYVASTSDFKEHSKVINAASNLLNDIFGEENKHARVAVGMSSLPGGAPVEIEMIAEFE</sequence>